<dbReference type="OrthoDB" id="3240480at2"/>
<dbReference type="InterPro" id="IPR032290">
    <property type="entry name" value="DUF4839"/>
</dbReference>
<evidence type="ECO:0000256" key="1">
    <source>
        <dbReference type="SAM" id="MobiDB-lite"/>
    </source>
</evidence>
<keyword evidence="2" id="KW-0472">Membrane</keyword>
<dbReference type="EMBL" id="WBJX01000005">
    <property type="protein sequence ID" value="KAB1636796.1"/>
    <property type="molecule type" value="Genomic_DNA"/>
</dbReference>
<comment type="caution">
    <text evidence="3">The sequence shown here is derived from an EMBL/GenBank/DDBJ whole genome shotgun (WGS) entry which is preliminary data.</text>
</comment>
<dbReference type="Pfam" id="PF16127">
    <property type="entry name" value="DUF4839"/>
    <property type="match status" value="1"/>
</dbReference>
<evidence type="ECO:0000313" key="3">
    <source>
        <dbReference type="EMBL" id="KAB1636796.1"/>
    </source>
</evidence>
<keyword evidence="2" id="KW-1133">Transmembrane helix</keyword>
<protein>
    <submittedName>
        <fullName evidence="3">DUF4839 domain-containing protein</fullName>
    </submittedName>
</protein>
<sequence length="253" mass="27184">MSTENQKFESKTIRAIRGTESRAIAKWQADGWEVVGQSAGRLNTEIRLRRPQPKKNWFLIGSIAAAAAAFIVFALIMAALEGPEPTPGNEAAATDAATASSEESSESTAASEAAPSAPEQVAAPPEIITSNNNSEFAALLTLTDTCSADITAFAEKYAGQTIVFDASIDNLIPHGDYDTRFDFLVTAGNYSMTESSGPNFLFRDFNYSDLNLTGANVPDEIRGGENVRVTATLDEFVVQQCLFLVEPVETAMR</sequence>
<feature type="compositionally biased region" description="Low complexity" evidence="1">
    <location>
        <begin position="90"/>
        <end position="120"/>
    </location>
</feature>
<dbReference type="RefSeq" id="WP_151424515.1">
    <property type="nucleotide sequence ID" value="NZ_WBJX01000005.1"/>
</dbReference>
<evidence type="ECO:0000313" key="4">
    <source>
        <dbReference type="Proteomes" id="UP000490386"/>
    </source>
</evidence>
<gene>
    <name evidence="3" type="ORF">F8O03_14600</name>
</gene>
<dbReference type="AlphaFoldDB" id="A0A7J5AZB3"/>
<keyword evidence="2" id="KW-0812">Transmembrane</keyword>
<evidence type="ECO:0000256" key="2">
    <source>
        <dbReference type="SAM" id="Phobius"/>
    </source>
</evidence>
<keyword evidence="4" id="KW-1185">Reference proteome</keyword>
<dbReference type="Proteomes" id="UP000490386">
    <property type="component" value="Unassembled WGS sequence"/>
</dbReference>
<proteinExistence type="predicted"/>
<accession>A0A7J5AZB3</accession>
<name>A0A7J5AZB3_9MICO</name>
<reference evidence="3 4" key="1">
    <citation type="submission" date="2019-09" db="EMBL/GenBank/DDBJ databases">
        <title>Phylogeny of genus Pseudoclavibacter and closely related genus.</title>
        <authorList>
            <person name="Li Y."/>
        </authorList>
    </citation>
    <scope>NUCLEOTIDE SEQUENCE [LARGE SCALE GENOMIC DNA]</scope>
    <source>
        <strain evidence="3 4">THG-MD12</strain>
    </source>
</reference>
<organism evidence="3 4">
    <name type="scientific">Pseudoclavibacter terrae</name>
    <dbReference type="NCBI Taxonomy" id="1530195"/>
    <lineage>
        <taxon>Bacteria</taxon>
        <taxon>Bacillati</taxon>
        <taxon>Actinomycetota</taxon>
        <taxon>Actinomycetes</taxon>
        <taxon>Micrococcales</taxon>
        <taxon>Microbacteriaceae</taxon>
        <taxon>Pseudoclavibacter</taxon>
    </lineage>
</organism>
<feature type="transmembrane region" description="Helical" evidence="2">
    <location>
        <begin position="57"/>
        <end position="80"/>
    </location>
</feature>
<feature type="region of interest" description="Disordered" evidence="1">
    <location>
        <begin position="85"/>
        <end position="120"/>
    </location>
</feature>